<name>A0A8J8MCT2_9FIRM</name>
<dbReference type="GO" id="GO:0016020">
    <property type="term" value="C:membrane"/>
    <property type="evidence" value="ECO:0007669"/>
    <property type="project" value="InterPro"/>
</dbReference>
<proteinExistence type="predicted"/>
<keyword evidence="3" id="KW-1185">Reference proteome</keyword>
<dbReference type="GO" id="GO:0000155">
    <property type="term" value="F:phosphorelay sensor kinase activity"/>
    <property type="evidence" value="ECO:0007669"/>
    <property type="project" value="InterPro"/>
</dbReference>
<feature type="domain" description="Signal transduction histidine kinase internal region" evidence="1">
    <location>
        <begin position="18"/>
        <end position="71"/>
    </location>
</feature>
<gene>
    <name evidence="2" type="ORF">HYG85_16580</name>
</gene>
<dbReference type="Proteomes" id="UP000677305">
    <property type="component" value="Chromosome"/>
</dbReference>
<evidence type="ECO:0000313" key="2">
    <source>
        <dbReference type="EMBL" id="QUH30433.1"/>
    </source>
</evidence>
<dbReference type="Pfam" id="PF06580">
    <property type="entry name" value="His_kinase"/>
    <property type="match status" value="1"/>
</dbReference>
<keyword evidence="2" id="KW-0418">Kinase</keyword>
<dbReference type="KEGG" id="vgu:HYG85_16580"/>
<dbReference type="EMBL" id="CP058561">
    <property type="protein sequence ID" value="QUH30433.1"/>
    <property type="molecule type" value="Genomic_DNA"/>
</dbReference>
<dbReference type="RefSeq" id="WP_212690601.1">
    <property type="nucleotide sequence ID" value="NZ_CP058561.1"/>
</dbReference>
<protein>
    <submittedName>
        <fullName evidence="2">Histidine kinase</fullName>
    </submittedName>
</protein>
<accession>A0A8J8MCT2</accession>
<dbReference type="AlphaFoldDB" id="A0A8J8MCT2"/>
<evidence type="ECO:0000259" key="1">
    <source>
        <dbReference type="Pfam" id="PF06580"/>
    </source>
</evidence>
<reference evidence="2 3" key="1">
    <citation type="submission" date="2020-07" db="EMBL/GenBank/DDBJ databases">
        <title>Vallitalea guaymasensis genome.</title>
        <authorList>
            <person name="Postec A."/>
        </authorList>
    </citation>
    <scope>NUCLEOTIDE SEQUENCE [LARGE SCALE GENOMIC DNA]</scope>
    <source>
        <strain evidence="2 3">Ra1766G1</strain>
    </source>
</reference>
<evidence type="ECO:0000313" key="3">
    <source>
        <dbReference type="Proteomes" id="UP000677305"/>
    </source>
</evidence>
<dbReference type="InterPro" id="IPR010559">
    <property type="entry name" value="Sig_transdc_His_kin_internal"/>
</dbReference>
<organism evidence="2 3">
    <name type="scientific">Vallitalea guaymasensis</name>
    <dbReference type="NCBI Taxonomy" id="1185412"/>
    <lineage>
        <taxon>Bacteria</taxon>
        <taxon>Bacillati</taxon>
        <taxon>Bacillota</taxon>
        <taxon>Clostridia</taxon>
        <taxon>Lachnospirales</taxon>
        <taxon>Vallitaleaceae</taxon>
        <taxon>Vallitalea</taxon>
    </lineage>
</organism>
<sequence>MTERFLEFTHHILINACEMSYVEEAHGTLELLQRLDRILKYYGNDKEYVSLNKEINILQDYIFIMKMKHGNTCDLRFLGTGEGEDIQIHRFSVISYVDKIIQEHKNDRDKYTTYHISVEFDETITLLVESQSNEEMKSYRCKLDKEV</sequence>
<keyword evidence="2" id="KW-0808">Transferase</keyword>